<dbReference type="EMBL" id="JAQLUK010000058">
    <property type="protein sequence ID" value="MDB2294142.1"/>
    <property type="molecule type" value="Genomic_DNA"/>
</dbReference>
<evidence type="ECO:0000313" key="2">
    <source>
        <dbReference type="EMBL" id="MDB2294142.1"/>
    </source>
</evidence>
<reference evidence="2 3" key="1">
    <citation type="submission" date="2023-01" db="EMBL/GenBank/DDBJ databases">
        <title>Halorubrum ezzemoulense from Santa Pola, Spain.</title>
        <authorList>
            <person name="Feng Y."/>
            <person name="Louyakis A.S."/>
            <person name="Gogarten J.P."/>
        </authorList>
    </citation>
    <scope>NUCLEOTIDE SEQUENCE [LARGE SCALE GENOMIC DNA]</scope>
    <source>
        <strain evidence="2 3">AMM015</strain>
    </source>
</reference>
<keyword evidence="1" id="KW-0472">Membrane</keyword>
<name>A0ABT4Z7T5_HALEZ</name>
<sequence length="71" mass="7871">RVLRGVAFPNCRTTSKGIEVFNSMLWGWFLAVTTLFVAKCIKYHLTEVKVKVSVRPSPSGSSPEALGLLYL</sequence>
<dbReference type="RefSeq" id="WP_271970616.1">
    <property type="nucleotide sequence ID" value="NZ_JAQLUK010000058.1"/>
</dbReference>
<evidence type="ECO:0000313" key="3">
    <source>
        <dbReference type="Proteomes" id="UP001210528"/>
    </source>
</evidence>
<proteinExistence type="predicted"/>
<feature type="transmembrane region" description="Helical" evidence="1">
    <location>
        <begin position="25"/>
        <end position="45"/>
    </location>
</feature>
<organism evidence="2 3">
    <name type="scientific">Halorubrum ezzemoulense</name>
    <name type="common">Halorubrum chaoviator</name>
    <dbReference type="NCBI Taxonomy" id="337243"/>
    <lineage>
        <taxon>Archaea</taxon>
        <taxon>Methanobacteriati</taxon>
        <taxon>Methanobacteriota</taxon>
        <taxon>Stenosarchaea group</taxon>
        <taxon>Halobacteria</taxon>
        <taxon>Halobacteriales</taxon>
        <taxon>Haloferacaceae</taxon>
        <taxon>Halorubrum</taxon>
    </lineage>
</organism>
<keyword evidence="3" id="KW-1185">Reference proteome</keyword>
<protein>
    <submittedName>
        <fullName evidence="2">Uncharacterized protein</fullName>
    </submittedName>
</protein>
<accession>A0ABT4Z7T5</accession>
<keyword evidence="1" id="KW-1133">Transmembrane helix</keyword>
<comment type="caution">
    <text evidence="2">The sequence shown here is derived from an EMBL/GenBank/DDBJ whole genome shotgun (WGS) entry which is preliminary data.</text>
</comment>
<evidence type="ECO:0000256" key="1">
    <source>
        <dbReference type="SAM" id="Phobius"/>
    </source>
</evidence>
<gene>
    <name evidence="2" type="ORF">PM085_18125</name>
</gene>
<feature type="non-terminal residue" evidence="2">
    <location>
        <position position="1"/>
    </location>
</feature>
<keyword evidence="1" id="KW-0812">Transmembrane</keyword>
<dbReference type="Proteomes" id="UP001210528">
    <property type="component" value="Unassembled WGS sequence"/>
</dbReference>